<dbReference type="Ensembl" id="ENSGWIT00000034939.1">
    <property type="protein sequence ID" value="ENSGWIP00000032091.1"/>
    <property type="gene ID" value="ENSGWIG00000016545.1"/>
</dbReference>
<reference evidence="1" key="3">
    <citation type="submission" date="2025-09" db="UniProtKB">
        <authorList>
            <consortium name="Ensembl"/>
        </authorList>
    </citation>
    <scope>IDENTIFICATION</scope>
</reference>
<dbReference type="Proteomes" id="UP000694680">
    <property type="component" value="Chromosome 18"/>
</dbReference>
<evidence type="ECO:0000313" key="2">
    <source>
        <dbReference type="Proteomes" id="UP000694680"/>
    </source>
</evidence>
<reference evidence="1" key="1">
    <citation type="submission" date="2020-06" db="EMBL/GenBank/DDBJ databases">
        <authorList>
            <consortium name="Wellcome Sanger Institute Data Sharing"/>
        </authorList>
    </citation>
    <scope>NUCLEOTIDE SEQUENCE [LARGE SCALE GENOMIC DNA]</scope>
</reference>
<dbReference type="AlphaFoldDB" id="A0A8C5GL90"/>
<protein>
    <submittedName>
        <fullName evidence="1">Uncharacterized protein</fullName>
    </submittedName>
</protein>
<proteinExistence type="predicted"/>
<accession>A0A8C5GL90</accession>
<reference evidence="1" key="2">
    <citation type="submission" date="2025-08" db="UniProtKB">
        <authorList>
            <consortium name="Ensembl"/>
        </authorList>
    </citation>
    <scope>IDENTIFICATION</scope>
</reference>
<name>A0A8C5GL90_GOUWI</name>
<organism evidence="1 2">
    <name type="scientific">Gouania willdenowi</name>
    <name type="common">Blunt-snouted clingfish</name>
    <name type="synonym">Lepadogaster willdenowi</name>
    <dbReference type="NCBI Taxonomy" id="441366"/>
    <lineage>
        <taxon>Eukaryota</taxon>
        <taxon>Metazoa</taxon>
        <taxon>Chordata</taxon>
        <taxon>Craniata</taxon>
        <taxon>Vertebrata</taxon>
        <taxon>Euteleostomi</taxon>
        <taxon>Actinopterygii</taxon>
        <taxon>Neopterygii</taxon>
        <taxon>Teleostei</taxon>
        <taxon>Neoteleostei</taxon>
        <taxon>Acanthomorphata</taxon>
        <taxon>Ovalentaria</taxon>
        <taxon>Blenniimorphae</taxon>
        <taxon>Blenniiformes</taxon>
        <taxon>Gobiesocoidei</taxon>
        <taxon>Gobiesocidae</taxon>
        <taxon>Gobiesocinae</taxon>
        <taxon>Gouania</taxon>
    </lineage>
</organism>
<keyword evidence="2" id="KW-1185">Reference proteome</keyword>
<evidence type="ECO:0000313" key="1">
    <source>
        <dbReference type="Ensembl" id="ENSGWIP00000032091.1"/>
    </source>
</evidence>
<sequence length="93" mass="10315">STLFDVSKRHEMKSLWNCGSITCITCFTWLVSQRSISSSRANSLSGPLHVCRTPTRGQPHVETGPSIRGNKGERFLGSIHKVSKIMVHCSMNL</sequence>